<protein>
    <recommendedName>
        <fullName evidence="7">WRKY domain-containing protein</fullName>
    </recommendedName>
</protein>
<feature type="compositionally biased region" description="Polar residues" evidence="6">
    <location>
        <begin position="618"/>
        <end position="627"/>
    </location>
</feature>
<dbReference type="PANTHER" id="PTHR31429:SF24">
    <property type="entry name" value="WRKY TRANSCRIPTION FACTOR 72-RELATED"/>
    <property type="match status" value="1"/>
</dbReference>
<keyword evidence="9" id="KW-1185">Reference proteome</keyword>
<name>A0A834ZAZ8_TETSI</name>
<feature type="compositionally biased region" description="Basic and acidic residues" evidence="6">
    <location>
        <begin position="187"/>
        <end position="204"/>
    </location>
</feature>
<accession>A0A834ZAZ8</accession>
<feature type="compositionally biased region" description="Polar residues" evidence="6">
    <location>
        <begin position="92"/>
        <end position="106"/>
    </location>
</feature>
<feature type="compositionally biased region" description="Low complexity" evidence="6">
    <location>
        <begin position="226"/>
        <end position="235"/>
    </location>
</feature>
<keyword evidence="2" id="KW-0805">Transcription regulation</keyword>
<dbReference type="SUPFAM" id="SSF118290">
    <property type="entry name" value="WRKY DNA-binding domain"/>
    <property type="match status" value="1"/>
</dbReference>
<dbReference type="InterPro" id="IPR003657">
    <property type="entry name" value="WRKY_dom"/>
</dbReference>
<evidence type="ECO:0000256" key="3">
    <source>
        <dbReference type="ARBA" id="ARBA00023125"/>
    </source>
</evidence>
<dbReference type="OrthoDB" id="1912868at2759"/>
<feature type="region of interest" description="Disordered" evidence="6">
    <location>
        <begin position="428"/>
        <end position="456"/>
    </location>
</feature>
<dbReference type="GO" id="GO:0005634">
    <property type="term" value="C:nucleus"/>
    <property type="evidence" value="ECO:0007669"/>
    <property type="project" value="UniProtKB-SubCell"/>
</dbReference>
<feature type="compositionally biased region" description="Low complexity" evidence="6">
    <location>
        <begin position="428"/>
        <end position="442"/>
    </location>
</feature>
<comment type="subcellular location">
    <subcellularLocation>
        <location evidence="1">Nucleus</location>
    </subcellularLocation>
</comment>
<evidence type="ECO:0000256" key="1">
    <source>
        <dbReference type="ARBA" id="ARBA00004123"/>
    </source>
</evidence>
<evidence type="ECO:0000256" key="6">
    <source>
        <dbReference type="SAM" id="MobiDB-lite"/>
    </source>
</evidence>
<dbReference type="FunFam" id="2.20.25.80:FF:000002">
    <property type="entry name" value="probable WRKY transcription factor 31"/>
    <property type="match status" value="1"/>
</dbReference>
<dbReference type="Proteomes" id="UP000655225">
    <property type="component" value="Unassembled WGS sequence"/>
</dbReference>
<comment type="caution">
    <text evidence="8">The sequence shown here is derived from an EMBL/GenBank/DDBJ whole genome shotgun (WGS) entry which is preliminary data.</text>
</comment>
<evidence type="ECO:0000256" key="2">
    <source>
        <dbReference type="ARBA" id="ARBA00023015"/>
    </source>
</evidence>
<evidence type="ECO:0000313" key="9">
    <source>
        <dbReference type="Proteomes" id="UP000655225"/>
    </source>
</evidence>
<feature type="region of interest" description="Disordered" evidence="6">
    <location>
        <begin position="216"/>
        <end position="254"/>
    </location>
</feature>
<dbReference type="Gene3D" id="2.20.25.80">
    <property type="entry name" value="WRKY domain"/>
    <property type="match status" value="1"/>
</dbReference>
<feature type="region of interest" description="Disordered" evidence="6">
    <location>
        <begin position="594"/>
        <end position="635"/>
    </location>
</feature>
<keyword evidence="4" id="KW-0804">Transcription</keyword>
<dbReference type="Pfam" id="PF03106">
    <property type="entry name" value="WRKY"/>
    <property type="match status" value="1"/>
</dbReference>
<keyword evidence="5" id="KW-0539">Nucleus</keyword>
<dbReference type="SMART" id="SM00774">
    <property type="entry name" value="WRKY"/>
    <property type="match status" value="1"/>
</dbReference>
<dbReference type="GO" id="GO:0043565">
    <property type="term" value="F:sequence-specific DNA binding"/>
    <property type="evidence" value="ECO:0007669"/>
    <property type="project" value="InterPro"/>
</dbReference>
<feature type="compositionally biased region" description="Basic and acidic residues" evidence="6">
    <location>
        <begin position="159"/>
        <end position="170"/>
    </location>
</feature>
<reference evidence="8 9" key="1">
    <citation type="submission" date="2020-04" db="EMBL/GenBank/DDBJ databases">
        <title>Plant Genome Project.</title>
        <authorList>
            <person name="Zhang R.-G."/>
        </authorList>
    </citation>
    <scope>NUCLEOTIDE SEQUENCE [LARGE SCALE GENOMIC DNA]</scope>
    <source>
        <strain evidence="8">YNK0</strain>
        <tissue evidence="8">Leaf</tissue>
    </source>
</reference>
<sequence length="635" mass="69234">MRSSIEMAKRKEVRRAKEKAMEASLKRSDLAGSVIKEEKRAELNDDHQEESREIREVGNGRLAHNRNNSSKPSSPNKKDLDISKQVPVVATTERSFMNTNSRAPSSDQKDQEDQLESAKASIGEVREENERLKTTLARIVKDYQSLQMHFFDILQQEEAKKSTDTTTTREEMEEPEFVSLSLGRISSEPKEKISNVSKTKEDEKLKEGLALGLDCKFDVSNPGPTEPVSNRSPENSSEEPKEEEVRETWPPGKILKTMRSGDDEVPQQPPVKKARVCVRARCDTPTMMDGCQWRKYGQKIAKGNPCPRGYYRCTVAPACPVRKQVQRCVEDMSILITTYEGTHNHPLPISATAMASTTSAAACMLMSGSSSSQTGLGTMATAAADLHGLNFNLSDNSRSRQFYLPNSSISTSPSYPTVTLDLTAPPTLSSSSLSDINRLSSTFPPPPRYSSTSLNFSSSESNTLPISLGNGYLRYGNQPYTKNQIGSLNLGRQPQEHFYHPYNMQKNNPTPPQQFSTETIAAATKAVTSDPSFQSALAAAITSIVGNGGSVAGAHGNQGGVENCGQSSKWGEPFPAISSYPATPNGIGCATSYLNRSPPSSNPQPGSLVLFPPPLPFSTSKSASVSPADNRDHIN</sequence>
<feature type="compositionally biased region" description="Polar residues" evidence="6">
    <location>
        <begin position="594"/>
        <end position="605"/>
    </location>
</feature>
<proteinExistence type="predicted"/>
<evidence type="ECO:0000256" key="5">
    <source>
        <dbReference type="ARBA" id="ARBA00023242"/>
    </source>
</evidence>
<dbReference type="PROSITE" id="PS50811">
    <property type="entry name" value="WRKY"/>
    <property type="match status" value="1"/>
</dbReference>
<evidence type="ECO:0000313" key="8">
    <source>
        <dbReference type="EMBL" id="KAF8399427.1"/>
    </source>
</evidence>
<feature type="compositionally biased region" description="Basic and acidic residues" evidence="6">
    <location>
        <begin position="18"/>
        <end position="58"/>
    </location>
</feature>
<dbReference type="AlphaFoldDB" id="A0A834ZAZ8"/>
<keyword evidence="3" id="KW-0238">DNA-binding</keyword>
<dbReference type="InterPro" id="IPR044810">
    <property type="entry name" value="WRKY_plant"/>
</dbReference>
<dbReference type="PANTHER" id="PTHR31429">
    <property type="entry name" value="WRKY TRANSCRIPTION FACTOR 36-RELATED"/>
    <property type="match status" value="1"/>
</dbReference>
<feature type="region of interest" description="Disordered" evidence="6">
    <location>
        <begin position="159"/>
        <end position="204"/>
    </location>
</feature>
<feature type="domain" description="WRKY" evidence="7">
    <location>
        <begin position="282"/>
        <end position="348"/>
    </location>
</feature>
<evidence type="ECO:0000259" key="7">
    <source>
        <dbReference type="PROSITE" id="PS50811"/>
    </source>
</evidence>
<organism evidence="8 9">
    <name type="scientific">Tetracentron sinense</name>
    <name type="common">Spur-leaf</name>
    <dbReference type="NCBI Taxonomy" id="13715"/>
    <lineage>
        <taxon>Eukaryota</taxon>
        <taxon>Viridiplantae</taxon>
        <taxon>Streptophyta</taxon>
        <taxon>Embryophyta</taxon>
        <taxon>Tracheophyta</taxon>
        <taxon>Spermatophyta</taxon>
        <taxon>Magnoliopsida</taxon>
        <taxon>Trochodendrales</taxon>
        <taxon>Trochodendraceae</taxon>
        <taxon>Tetracentron</taxon>
    </lineage>
</organism>
<dbReference type="EMBL" id="JABCRI010000010">
    <property type="protein sequence ID" value="KAF8399427.1"/>
    <property type="molecule type" value="Genomic_DNA"/>
</dbReference>
<dbReference type="InterPro" id="IPR036576">
    <property type="entry name" value="WRKY_dom_sf"/>
</dbReference>
<gene>
    <name evidence="8" type="ORF">HHK36_015292</name>
</gene>
<dbReference type="GO" id="GO:0003700">
    <property type="term" value="F:DNA-binding transcription factor activity"/>
    <property type="evidence" value="ECO:0007669"/>
    <property type="project" value="InterPro"/>
</dbReference>
<feature type="region of interest" description="Disordered" evidence="6">
    <location>
        <begin position="1"/>
        <end position="129"/>
    </location>
</feature>
<dbReference type="OMA" id="WPPKKVL"/>
<evidence type="ECO:0000256" key="4">
    <source>
        <dbReference type="ARBA" id="ARBA00023163"/>
    </source>
</evidence>